<evidence type="ECO:0000256" key="4">
    <source>
        <dbReference type="ARBA" id="ARBA00023326"/>
    </source>
</evidence>
<protein>
    <recommendedName>
        <fullName evidence="6">GH10 domain-containing protein</fullName>
    </recommendedName>
</protein>
<organism evidence="7 8">
    <name type="scientific">Kalanchoe fedtschenkoi</name>
    <name type="common">Lavender scallops</name>
    <name type="synonym">South American air plant</name>
    <dbReference type="NCBI Taxonomy" id="63787"/>
    <lineage>
        <taxon>Eukaryota</taxon>
        <taxon>Viridiplantae</taxon>
        <taxon>Streptophyta</taxon>
        <taxon>Embryophyta</taxon>
        <taxon>Tracheophyta</taxon>
        <taxon>Spermatophyta</taxon>
        <taxon>Magnoliopsida</taxon>
        <taxon>eudicotyledons</taxon>
        <taxon>Gunneridae</taxon>
        <taxon>Pentapetalae</taxon>
        <taxon>Saxifragales</taxon>
        <taxon>Crassulaceae</taxon>
        <taxon>Kalanchoe</taxon>
    </lineage>
</organism>
<dbReference type="Pfam" id="PF00331">
    <property type="entry name" value="Glyco_hydro_10"/>
    <property type="match status" value="1"/>
</dbReference>
<dbReference type="GO" id="GO:0000272">
    <property type="term" value="P:polysaccharide catabolic process"/>
    <property type="evidence" value="ECO:0007669"/>
    <property type="project" value="UniProtKB-KW"/>
</dbReference>
<dbReference type="Gene3D" id="2.60.120.260">
    <property type="entry name" value="Galactose-binding domain-like"/>
    <property type="match status" value="1"/>
</dbReference>
<dbReference type="PANTHER" id="PTHR31490">
    <property type="entry name" value="GLYCOSYL HYDROLASE"/>
    <property type="match status" value="1"/>
</dbReference>
<dbReference type="AlphaFoldDB" id="A0A7N0UWB9"/>
<keyword evidence="4" id="KW-0624">Polysaccharide degradation</keyword>
<evidence type="ECO:0000259" key="6">
    <source>
        <dbReference type="PROSITE" id="PS51760"/>
    </source>
</evidence>
<keyword evidence="8" id="KW-1185">Reference proteome</keyword>
<sequence>MGLRRQQYSFFSIWVLLLLLLGFASAVYDGPLYDFTAYTECKARPEHPLYNGGILQDQRAKLRHRSYNAASGSSPQIVLRNLTGNTYYCFSGWVRINEAGASDVLIKASLASENTTYDCIGTVIARSRCWSFLKGGFALTSPVNSSRITFQSNFKNNVTVSVASSSLQPFTEEEWRFNQQYIINKVRKRAVTLHVSDSQGRIIQGAKIKVHQTSKEFPFGSAIAKTIIGNEPYQEWFAKRFNTAVFENELKWYATEAVRGVVNYTVADQMMRFVRRNKIVTRGHNIFWDDPKYTPGWVLNLTAAELRAAVTSRMRSLMEKYRNEFIHWDVDNEMLHFHLYEERLGPNATLGFFEAVREADPLATLFMNDFNVVETCSDANSTVDAYIAKLKEFGRYGVPMAGVGLEGHFSAPNMPLIRAVIDKFATLNLPIWLTEVDIINSIDGQTQATYLDQVLREGYAHPAVNGMIMWTAIHPYGCYQMCLTDQNFKNLPTGEAVDKLIEEWQTGKIEGFTDDHGTYSFFGFLGEHGVTIEHANVTQSSTLALARAGPHEARHVYIVL</sequence>
<evidence type="ECO:0000256" key="3">
    <source>
        <dbReference type="ARBA" id="ARBA00023277"/>
    </source>
</evidence>
<evidence type="ECO:0000256" key="5">
    <source>
        <dbReference type="SAM" id="SignalP"/>
    </source>
</evidence>
<dbReference type="InterPro" id="IPR001000">
    <property type="entry name" value="GH10_dom"/>
</dbReference>
<dbReference type="GO" id="GO:0031176">
    <property type="term" value="F:endo-1,4-beta-xylanase activity"/>
    <property type="evidence" value="ECO:0007669"/>
    <property type="project" value="UniProtKB-ARBA"/>
</dbReference>
<feature type="domain" description="GH10" evidence="6">
    <location>
        <begin position="204"/>
        <end position="500"/>
    </location>
</feature>
<proteinExistence type="inferred from homology"/>
<dbReference type="Gene3D" id="3.20.20.80">
    <property type="entry name" value="Glycosidases"/>
    <property type="match status" value="1"/>
</dbReference>
<dbReference type="OMA" id="TIPMARE"/>
<dbReference type="InterPro" id="IPR017853">
    <property type="entry name" value="GH"/>
</dbReference>
<evidence type="ECO:0000313" key="8">
    <source>
        <dbReference type="Proteomes" id="UP000594263"/>
    </source>
</evidence>
<dbReference type="EnsemblPlants" id="Kaladp0092s0022.1.v1.1">
    <property type="protein sequence ID" value="Kaladp0092s0022.1.v1.1"/>
    <property type="gene ID" value="Kaladp0092s0022.v1.1"/>
</dbReference>
<dbReference type="PRINTS" id="PR00134">
    <property type="entry name" value="GLHYDRLASE10"/>
</dbReference>
<evidence type="ECO:0000313" key="7">
    <source>
        <dbReference type="EnsemblPlants" id="Kaladp0092s0022.1.v1.1"/>
    </source>
</evidence>
<comment type="similarity">
    <text evidence="1">Belongs to the glycosyl hydrolase 10 (cellulase F) family.</text>
</comment>
<evidence type="ECO:0000256" key="1">
    <source>
        <dbReference type="ARBA" id="ARBA00007495"/>
    </source>
</evidence>
<name>A0A7N0UWB9_KALFE</name>
<dbReference type="Gramene" id="Kaladp0092s0022.1.v1.1">
    <property type="protein sequence ID" value="Kaladp0092s0022.1.v1.1"/>
    <property type="gene ID" value="Kaladp0092s0022.v1.1"/>
</dbReference>
<evidence type="ECO:0000256" key="2">
    <source>
        <dbReference type="ARBA" id="ARBA00022801"/>
    </source>
</evidence>
<dbReference type="PROSITE" id="PS51760">
    <property type="entry name" value="GH10_2"/>
    <property type="match status" value="1"/>
</dbReference>
<feature type="signal peptide" evidence="5">
    <location>
        <begin position="1"/>
        <end position="26"/>
    </location>
</feature>
<dbReference type="SMART" id="SM00633">
    <property type="entry name" value="Glyco_10"/>
    <property type="match status" value="1"/>
</dbReference>
<reference evidence="7" key="1">
    <citation type="submission" date="2021-01" db="UniProtKB">
        <authorList>
            <consortium name="EnsemblPlants"/>
        </authorList>
    </citation>
    <scope>IDENTIFICATION</scope>
</reference>
<dbReference type="PANTHER" id="PTHR31490:SF3">
    <property type="entry name" value="GLYCOSYL HYDROLASE FAMILY 10 PROTEIN"/>
    <property type="match status" value="1"/>
</dbReference>
<dbReference type="Proteomes" id="UP000594263">
    <property type="component" value="Unplaced"/>
</dbReference>
<accession>A0A7N0UWB9</accession>
<keyword evidence="2" id="KW-0378">Hydrolase</keyword>
<dbReference type="SUPFAM" id="SSF51445">
    <property type="entry name" value="(Trans)glycosidases"/>
    <property type="match status" value="1"/>
</dbReference>
<keyword evidence="5" id="KW-0732">Signal</keyword>
<dbReference type="InterPro" id="IPR044846">
    <property type="entry name" value="GH10"/>
</dbReference>
<keyword evidence="3" id="KW-0119">Carbohydrate metabolism</keyword>
<feature type="chain" id="PRO_5029571585" description="GH10 domain-containing protein" evidence="5">
    <location>
        <begin position="27"/>
        <end position="560"/>
    </location>
</feature>